<dbReference type="GO" id="GO:0016779">
    <property type="term" value="F:nucleotidyltransferase activity"/>
    <property type="evidence" value="ECO:0007669"/>
    <property type="project" value="UniProtKB-KW"/>
</dbReference>
<comment type="similarity">
    <text evidence="1">Belongs to the HesA/MoeB/ThiF family.</text>
</comment>
<dbReference type="GO" id="GO:0005829">
    <property type="term" value="C:cytosol"/>
    <property type="evidence" value="ECO:0007669"/>
    <property type="project" value="TreeGrafter"/>
</dbReference>
<dbReference type="OrthoDB" id="9804286at2"/>
<dbReference type="EMBL" id="VNJI01000037">
    <property type="protein sequence ID" value="TVY07398.1"/>
    <property type="molecule type" value="Genomic_DNA"/>
</dbReference>
<dbReference type="PANTHER" id="PTHR10953">
    <property type="entry name" value="UBIQUITIN-ACTIVATING ENZYME E1"/>
    <property type="match status" value="1"/>
</dbReference>
<evidence type="ECO:0000313" key="3">
    <source>
        <dbReference type="EMBL" id="TVY07398.1"/>
    </source>
</evidence>
<evidence type="ECO:0000256" key="1">
    <source>
        <dbReference type="ARBA" id="ARBA00009919"/>
    </source>
</evidence>
<dbReference type="FunFam" id="3.40.50.720:FF:000080">
    <property type="entry name" value="Thiazole biosynthesis adenylyltransferase ThiF"/>
    <property type="match status" value="1"/>
</dbReference>
<keyword evidence="4" id="KW-1185">Reference proteome</keyword>
<feature type="domain" description="THIF-type NAD/FAD binding fold" evidence="2">
    <location>
        <begin position="14"/>
        <end position="253"/>
    </location>
</feature>
<accession>A0A559K5H4</accession>
<organism evidence="3 4">
    <name type="scientific">Paenibacillus cremeus</name>
    <dbReference type="NCBI Taxonomy" id="2163881"/>
    <lineage>
        <taxon>Bacteria</taxon>
        <taxon>Bacillati</taxon>
        <taxon>Bacillota</taxon>
        <taxon>Bacilli</taxon>
        <taxon>Bacillales</taxon>
        <taxon>Paenibacillaceae</taxon>
        <taxon>Paenibacillus</taxon>
    </lineage>
</organism>
<evidence type="ECO:0000313" key="4">
    <source>
        <dbReference type="Proteomes" id="UP000317036"/>
    </source>
</evidence>
<evidence type="ECO:0000259" key="2">
    <source>
        <dbReference type="Pfam" id="PF00899"/>
    </source>
</evidence>
<protein>
    <submittedName>
        <fullName evidence="3">Thiazole biosynthesis adenylyltransferase ThiF</fullName>
    </submittedName>
</protein>
<sequence>MIDHLGIVADAERYSRQMLFAPIGAEGQAKLLRSRVAIVGMGALGTVLANHMVRAGVGFVRLIDRDFVEKSNLQRQMLYDEADAVGSSPKAEAAAARLRAANSGVTIEPVVADLNATNVEELLTDVQLILDGTDNFSVRFLLNDVSVKHGIPWVYGGAVSSRGVSLTIVPGETPCLRCLFGQPPAQGTAETCDTSGVIGSIIHTVASHQATEALKLLVGADAQRNRKMVHWDLWHNQYAAVDVSKARKPDCPCCGERRFEYLDSAIEEDTIQSLCGRNSVQIQPVRPAHLKLSEWADKLRPLGRVEQNPFLLKLHLEGDITLVLFPDGRMIVQGTDDPIQAKSLYSRYIGM</sequence>
<dbReference type="CDD" id="cd00757">
    <property type="entry name" value="ThiF_MoeB_HesA_family"/>
    <property type="match status" value="1"/>
</dbReference>
<dbReference type="Pfam" id="PF00899">
    <property type="entry name" value="ThiF"/>
    <property type="match status" value="1"/>
</dbReference>
<dbReference type="InterPro" id="IPR000594">
    <property type="entry name" value="ThiF_NAD_FAD-bd"/>
</dbReference>
<dbReference type="RefSeq" id="WP_144851734.1">
    <property type="nucleotide sequence ID" value="NZ_VNJI01000037.1"/>
</dbReference>
<name>A0A559K5H4_9BACL</name>
<dbReference type="GO" id="GO:0008146">
    <property type="term" value="F:sulfotransferase activity"/>
    <property type="evidence" value="ECO:0007669"/>
    <property type="project" value="TreeGrafter"/>
</dbReference>
<dbReference type="SUPFAM" id="SSF69572">
    <property type="entry name" value="Activating enzymes of the ubiquitin-like proteins"/>
    <property type="match status" value="1"/>
</dbReference>
<dbReference type="GO" id="GO:0004792">
    <property type="term" value="F:thiosulfate-cyanide sulfurtransferase activity"/>
    <property type="evidence" value="ECO:0007669"/>
    <property type="project" value="TreeGrafter"/>
</dbReference>
<dbReference type="PANTHER" id="PTHR10953:SF102">
    <property type="entry name" value="ADENYLYLTRANSFERASE AND SULFURTRANSFERASE MOCS3"/>
    <property type="match status" value="1"/>
</dbReference>
<reference evidence="3 4" key="1">
    <citation type="submission" date="2019-07" db="EMBL/GenBank/DDBJ databases">
        <authorList>
            <person name="Kim J."/>
        </authorList>
    </citation>
    <scope>NUCLEOTIDE SEQUENCE [LARGE SCALE GENOMIC DNA]</scope>
    <source>
        <strain evidence="3 4">JC52</strain>
    </source>
</reference>
<dbReference type="Proteomes" id="UP000317036">
    <property type="component" value="Unassembled WGS sequence"/>
</dbReference>
<keyword evidence="3" id="KW-0548">Nucleotidyltransferase</keyword>
<dbReference type="InterPro" id="IPR035985">
    <property type="entry name" value="Ubiquitin-activating_enz"/>
</dbReference>
<dbReference type="AlphaFoldDB" id="A0A559K5H4"/>
<dbReference type="InterPro" id="IPR045886">
    <property type="entry name" value="ThiF/MoeB/HesA"/>
</dbReference>
<dbReference type="GO" id="GO:0008641">
    <property type="term" value="F:ubiquitin-like modifier activating enzyme activity"/>
    <property type="evidence" value="ECO:0007669"/>
    <property type="project" value="InterPro"/>
</dbReference>
<proteinExistence type="inferred from homology"/>
<keyword evidence="3" id="KW-0808">Transferase</keyword>
<gene>
    <name evidence="3" type="ORF">FPZ49_23845</name>
</gene>
<comment type="caution">
    <text evidence="3">The sequence shown here is derived from an EMBL/GenBank/DDBJ whole genome shotgun (WGS) entry which is preliminary data.</text>
</comment>
<dbReference type="Gene3D" id="3.40.50.720">
    <property type="entry name" value="NAD(P)-binding Rossmann-like Domain"/>
    <property type="match status" value="1"/>
</dbReference>